<sequence>MVRTKNPGRRPTGHSRRPPSPPPVP</sequence>
<comment type="caution">
    <text evidence="2">The sequence shown here is derived from an EMBL/GenBank/DDBJ whole genome shotgun (WGS) entry which is preliminary data.</text>
</comment>
<protein>
    <submittedName>
        <fullName evidence="2">Uncharacterized protein</fullName>
    </submittedName>
</protein>
<feature type="compositionally biased region" description="Basic residues" evidence="1">
    <location>
        <begin position="1"/>
        <end position="17"/>
    </location>
</feature>
<organism evidence="2 3">
    <name type="scientific">Allacma fusca</name>
    <dbReference type="NCBI Taxonomy" id="39272"/>
    <lineage>
        <taxon>Eukaryota</taxon>
        <taxon>Metazoa</taxon>
        <taxon>Ecdysozoa</taxon>
        <taxon>Arthropoda</taxon>
        <taxon>Hexapoda</taxon>
        <taxon>Collembola</taxon>
        <taxon>Symphypleona</taxon>
        <taxon>Sminthuridae</taxon>
        <taxon>Allacma</taxon>
    </lineage>
</organism>
<gene>
    <name evidence="2" type="ORF">AFUS01_LOCUS38818</name>
</gene>
<accession>A0A8J2L533</accession>
<evidence type="ECO:0000313" key="3">
    <source>
        <dbReference type="Proteomes" id="UP000708208"/>
    </source>
</evidence>
<feature type="non-terminal residue" evidence="2">
    <location>
        <position position="1"/>
    </location>
</feature>
<dbReference type="EMBL" id="CAJVCH010549380">
    <property type="protein sequence ID" value="CAG7828925.1"/>
    <property type="molecule type" value="Genomic_DNA"/>
</dbReference>
<proteinExistence type="predicted"/>
<name>A0A8J2L533_9HEXA</name>
<evidence type="ECO:0000256" key="1">
    <source>
        <dbReference type="SAM" id="MobiDB-lite"/>
    </source>
</evidence>
<dbReference type="AlphaFoldDB" id="A0A8J2L533"/>
<reference evidence="2" key="1">
    <citation type="submission" date="2021-06" db="EMBL/GenBank/DDBJ databases">
        <authorList>
            <person name="Hodson N. C."/>
            <person name="Mongue J. A."/>
            <person name="Jaron S. K."/>
        </authorList>
    </citation>
    <scope>NUCLEOTIDE SEQUENCE</scope>
</reference>
<keyword evidence="3" id="KW-1185">Reference proteome</keyword>
<evidence type="ECO:0000313" key="2">
    <source>
        <dbReference type="EMBL" id="CAG7828925.1"/>
    </source>
</evidence>
<dbReference type="Proteomes" id="UP000708208">
    <property type="component" value="Unassembled WGS sequence"/>
</dbReference>
<feature type="region of interest" description="Disordered" evidence="1">
    <location>
        <begin position="1"/>
        <end position="25"/>
    </location>
</feature>